<evidence type="ECO:0000256" key="1">
    <source>
        <dbReference type="SAM" id="SignalP"/>
    </source>
</evidence>
<dbReference type="EMBL" id="CAXITT010000034">
    <property type="protein sequence ID" value="CAL1528585.1"/>
    <property type="molecule type" value="Genomic_DNA"/>
</dbReference>
<keyword evidence="3" id="KW-1185">Reference proteome</keyword>
<protein>
    <submittedName>
        <fullName evidence="2">Uncharacterized protein</fullName>
    </submittedName>
</protein>
<proteinExistence type="predicted"/>
<dbReference type="Proteomes" id="UP001497497">
    <property type="component" value="Unassembled WGS sequence"/>
</dbReference>
<feature type="signal peptide" evidence="1">
    <location>
        <begin position="1"/>
        <end position="27"/>
    </location>
</feature>
<name>A0AAV2H4Q8_LYMST</name>
<reference evidence="2 3" key="1">
    <citation type="submission" date="2024-04" db="EMBL/GenBank/DDBJ databases">
        <authorList>
            <consortium name="Genoscope - CEA"/>
            <person name="William W."/>
        </authorList>
    </citation>
    <scope>NUCLEOTIDE SEQUENCE [LARGE SCALE GENOMIC DNA]</scope>
</reference>
<accession>A0AAV2H4Q8</accession>
<evidence type="ECO:0000313" key="3">
    <source>
        <dbReference type="Proteomes" id="UP001497497"/>
    </source>
</evidence>
<keyword evidence="1" id="KW-0732">Signal</keyword>
<comment type="caution">
    <text evidence="2">The sequence shown here is derived from an EMBL/GenBank/DDBJ whole genome shotgun (WGS) entry which is preliminary data.</text>
</comment>
<organism evidence="2 3">
    <name type="scientific">Lymnaea stagnalis</name>
    <name type="common">Great pond snail</name>
    <name type="synonym">Helix stagnalis</name>
    <dbReference type="NCBI Taxonomy" id="6523"/>
    <lineage>
        <taxon>Eukaryota</taxon>
        <taxon>Metazoa</taxon>
        <taxon>Spiralia</taxon>
        <taxon>Lophotrochozoa</taxon>
        <taxon>Mollusca</taxon>
        <taxon>Gastropoda</taxon>
        <taxon>Heterobranchia</taxon>
        <taxon>Euthyneura</taxon>
        <taxon>Panpulmonata</taxon>
        <taxon>Hygrophila</taxon>
        <taxon>Lymnaeoidea</taxon>
        <taxon>Lymnaeidae</taxon>
        <taxon>Lymnaea</taxon>
    </lineage>
</organism>
<dbReference type="AlphaFoldDB" id="A0AAV2H4Q8"/>
<evidence type="ECO:0000313" key="2">
    <source>
        <dbReference type="EMBL" id="CAL1528585.1"/>
    </source>
</evidence>
<feature type="chain" id="PRO_5043359907" evidence="1">
    <location>
        <begin position="28"/>
        <end position="200"/>
    </location>
</feature>
<gene>
    <name evidence="2" type="ORF">GSLYS_00002754001</name>
</gene>
<sequence>MKLLYPRLSALKRAFIMCLVFVAGANTSEFEIGVYPTYMDDIKTNISFNGDMLVRFRDCLCNKLTIKCNADLNCSNEACQVSNISSIAQKGFRVNRQYHCFLGLKTKGVFCRRLSTPPNSHWNAVFYTSYASECQLNCVQIYWNRTQFVDINCSFTDIILSGNAPSTCNVTTTSTTQTTPTPTTTVLTAATTIKQQTSQQ</sequence>